<dbReference type="Proteomes" id="UP000567099">
    <property type="component" value="Unassembled WGS sequence"/>
</dbReference>
<evidence type="ECO:0000313" key="6">
    <source>
        <dbReference type="Proteomes" id="UP000590564"/>
    </source>
</evidence>
<reference evidence="1" key="2">
    <citation type="submission" date="2018-02" db="EMBL/GenBank/DDBJ databases">
        <title>Complete genome sequence of the Methanococcus maripaludis type strain JJ (DSM 2067), a model for selenoprotein synthesis in Archaea.</title>
        <authorList>
            <person name="Poehlein A."/>
            <person name="Heym D."/>
            <person name="Quitzke V."/>
            <person name="Fersch J."/>
            <person name="Daniel R."/>
            <person name="Rother M."/>
        </authorList>
    </citation>
    <scope>NUCLEOTIDE SEQUENCE [LARGE SCALE GENOMIC DNA]</scope>
    <source>
        <strain evidence="1">DSM 2067</strain>
    </source>
</reference>
<dbReference type="EMBL" id="CP026606">
    <property type="protein sequence ID" value="AVB76351.1"/>
    <property type="molecule type" value="Genomic_DNA"/>
</dbReference>
<dbReference type="GeneID" id="36102029"/>
<evidence type="ECO:0000313" key="1">
    <source>
        <dbReference type="EMBL" id="AVB76351.1"/>
    </source>
</evidence>
<evidence type="ECO:0008006" key="7">
    <source>
        <dbReference type="Google" id="ProtNLM"/>
    </source>
</evidence>
<name>A0A2L1CAF7_METMI</name>
<dbReference type="InterPro" id="IPR012032">
    <property type="entry name" value="UCP006598"/>
</dbReference>
<gene>
    <name evidence="2" type="ORF">HNP94_001868</name>
    <name evidence="3" type="ORF">HNP96_001669</name>
    <name evidence="1" type="ORF">MMJJ_09420</name>
</gene>
<reference evidence="2 5" key="3">
    <citation type="submission" date="2020-07" db="EMBL/GenBank/DDBJ databases">
        <title>Genomic Encyclopedia of Type Strains, Phase IV (KMG-V): Genome sequencing to study the core and pangenomes of soil and plant-associated prokaryotes.</title>
        <authorList>
            <person name="Whitman W."/>
        </authorList>
    </citation>
    <scope>NUCLEOTIDE SEQUENCE [LARGE SCALE GENOMIC DNA]</scope>
    <source>
        <strain evidence="2 5">C13</strain>
        <strain evidence="3 6">D1</strain>
    </source>
</reference>
<evidence type="ECO:0000313" key="5">
    <source>
        <dbReference type="Proteomes" id="UP000567099"/>
    </source>
</evidence>
<dbReference type="PIRSF" id="PIRSF006598">
    <property type="entry name" value="UCP006598"/>
    <property type="match status" value="1"/>
</dbReference>
<evidence type="ECO:0000313" key="3">
    <source>
        <dbReference type="EMBL" id="MBB6497621.1"/>
    </source>
</evidence>
<protein>
    <recommendedName>
        <fullName evidence="7">DUF2117 domain-containing protein</fullName>
    </recommendedName>
</protein>
<dbReference type="EMBL" id="JACHED010000004">
    <property type="protein sequence ID" value="MBB6497621.1"/>
    <property type="molecule type" value="Genomic_DNA"/>
</dbReference>
<accession>A0A2L1CAF7</accession>
<evidence type="ECO:0000313" key="2">
    <source>
        <dbReference type="EMBL" id="MBA2864840.1"/>
    </source>
</evidence>
<dbReference type="Pfam" id="PF09890">
    <property type="entry name" value="DUF2117"/>
    <property type="match status" value="1"/>
</dbReference>
<sequence>MKIGIVVHGPEIIDSGFAEKIFAILKNLDENINLQIKLGGTIGRVAVIDSSLEDIIDISEKLVPSKSLKKLENNDILILLNYGKSKITGHTFGKIVVERSGVEKPVIQIERPGETDGTIILWNTTKDNEILGKIVTEISDKLDLNVEECISKGLNFWVEGTKSFRKINGVDINESIMLNGIIIGRSNQNDVTIVSENGNIVDIIGGTVKWHGVEKLGNIDLEKVVVKTGLLRRHPSKNQKIAKYNLNSDLGEVLFVNHAGEDVLETVRNKKICAVVTVGDDTTTICGDILSRFGVKIIGITDGDRDDILKNPSILRGSVVFLIKNQKDDDVGELLERELSNLEKLGNFEKYVETIKQIMKKEYIEFEEIIH</sequence>
<dbReference type="KEGG" id="mmad:MMJJ_09420"/>
<proteinExistence type="predicted"/>
<dbReference type="AlphaFoldDB" id="A0A2L1CAF7"/>
<organism evidence="1 4">
    <name type="scientific">Methanococcus maripaludis</name>
    <name type="common">Methanococcus deltae</name>
    <dbReference type="NCBI Taxonomy" id="39152"/>
    <lineage>
        <taxon>Archaea</taxon>
        <taxon>Methanobacteriati</taxon>
        <taxon>Methanobacteriota</taxon>
        <taxon>Methanomada group</taxon>
        <taxon>Methanococci</taxon>
        <taxon>Methanococcales</taxon>
        <taxon>Methanococcaceae</taxon>
        <taxon>Methanococcus</taxon>
    </lineage>
</organism>
<evidence type="ECO:0000313" key="4">
    <source>
        <dbReference type="Proteomes" id="UP000239462"/>
    </source>
</evidence>
<dbReference type="Proteomes" id="UP000239462">
    <property type="component" value="Chromosome"/>
</dbReference>
<dbReference type="RefSeq" id="WP_104837890.1">
    <property type="nucleotide sequence ID" value="NZ_CP026606.1"/>
</dbReference>
<reference evidence="4" key="1">
    <citation type="journal article" date="2018" name="Genome Announc.">
        <title>Complete Genome Sequence of the Methanococcus maripaludis Type Strain JJ (DSM 2067), a Model for Selenoprotein Synthesis in Archaea.</title>
        <authorList>
            <person name="Poehlein A."/>
            <person name="Heym D."/>
            <person name="Quitzke V."/>
            <person name="Fersch J."/>
            <person name="Daniel R."/>
            <person name="Rother M."/>
        </authorList>
    </citation>
    <scope>NUCLEOTIDE SEQUENCE [LARGE SCALE GENOMIC DNA]</scope>
    <source>
        <strain evidence="4">DSM 2067</strain>
    </source>
</reference>
<dbReference type="Proteomes" id="UP000590564">
    <property type="component" value="Unassembled WGS sequence"/>
</dbReference>
<dbReference type="EMBL" id="JACDUO010000003">
    <property type="protein sequence ID" value="MBA2864840.1"/>
    <property type="molecule type" value="Genomic_DNA"/>
</dbReference>